<protein>
    <submittedName>
        <fullName evidence="1">Uncharacterized protein</fullName>
    </submittedName>
</protein>
<name>A0A6H2A3A5_9ZZZZ</name>
<dbReference type="AlphaFoldDB" id="A0A6H2A3A5"/>
<sequence length="64" mass="7223">MTIDEAITILEWQAIHQHNCVNYDFEKAIKLGIGALQITKIARRNGDLPSCLVLKGEIMENERG</sequence>
<accession>A0A6H2A3A5</accession>
<proteinExistence type="predicted"/>
<gene>
    <name evidence="1" type="ORF">TM448A04598_0003</name>
</gene>
<reference evidence="1" key="1">
    <citation type="submission" date="2020-03" db="EMBL/GenBank/DDBJ databases">
        <title>The deep terrestrial virosphere.</title>
        <authorList>
            <person name="Holmfeldt K."/>
            <person name="Nilsson E."/>
            <person name="Simone D."/>
            <person name="Lopez-Fernandez M."/>
            <person name="Wu X."/>
            <person name="de Brujin I."/>
            <person name="Lundin D."/>
            <person name="Andersson A."/>
            <person name="Bertilsson S."/>
            <person name="Dopson M."/>
        </authorList>
    </citation>
    <scope>NUCLEOTIDE SEQUENCE</scope>
    <source>
        <strain evidence="1">TM448A04598</strain>
    </source>
</reference>
<evidence type="ECO:0000313" key="1">
    <source>
        <dbReference type="EMBL" id="QJA54294.1"/>
    </source>
</evidence>
<dbReference type="EMBL" id="MT144494">
    <property type="protein sequence ID" value="QJA54294.1"/>
    <property type="molecule type" value="Genomic_DNA"/>
</dbReference>
<organism evidence="1">
    <name type="scientific">viral metagenome</name>
    <dbReference type="NCBI Taxonomy" id="1070528"/>
    <lineage>
        <taxon>unclassified sequences</taxon>
        <taxon>metagenomes</taxon>
        <taxon>organismal metagenomes</taxon>
    </lineage>
</organism>